<evidence type="ECO:0000313" key="12">
    <source>
        <dbReference type="Proteomes" id="UP000294692"/>
    </source>
</evidence>
<comment type="function">
    <text evidence="10">Catalyzes the transfer of an acyl group from acyl-phosphate (acyl-PO(4)) to glycerol-3-phosphate (G3P) to form lysophosphatidic acid (LPA). This enzyme utilizes acyl-phosphate as fatty acyl donor, but not acyl-CoA or acyl-ACP.</text>
</comment>
<dbReference type="EC" id="2.3.1.275" evidence="10"/>
<proteinExistence type="inferred from homology"/>
<dbReference type="Pfam" id="PF02660">
    <property type="entry name" value="G3P_acyltransf"/>
    <property type="match status" value="1"/>
</dbReference>
<dbReference type="GO" id="GO:0005886">
    <property type="term" value="C:plasma membrane"/>
    <property type="evidence" value="ECO:0007669"/>
    <property type="project" value="UniProtKB-SubCell"/>
</dbReference>
<dbReference type="Proteomes" id="UP000294692">
    <property type="component" value="Unassembled WGS sequence"/>
</dbReference>
<feature type="transmembrane region" description="Helical" evidence="10">
    <location>
        <begin position="90"/>
        <end position="108"/>
    </location>
</feature>
<name>A0A4R3VCL1_9BURK</name>
<dbReference type="UniPathway" id="UPA00085"/>
<comment type="catalytic activity">
    <reaction evidence="10">
        <text>an acyl phosphate + sn-glycerol 3-phosphate = a 1-acyl-sn-glycero-3-phosphate + phosphate</text>
        <dbReference type="Rhea" id="RHEA:34075"/>
        <dbReference type="ChEBI" id="CHEBI:43474"/>
        <dbReference type="ChEBI" id="CHEBI:57597"/>
        <dbReference type="ChEBI" id="CHEBI:57970"/>
        <dbReference type="ChEBI" id="CHEBI:59918"/>
        <dbReference type="EC" id="2.3.1.275"/>
    </reaction>
</comment>
<evidence type="ECO:0000256" key="7">
    <source>
        <dbReference type="ARBA" id="ARBA00023136"/>
    </source>
</evidence>
<comment type="subunit">
    <text evidence="10">Probably interacts with PlsX.</text>
</comment>
<keyword evidence="6 10" id="KW-0443">Lipid metabolism</keyword>
<evidence type="ECO:0000256" key="3">
    <source>
        <dbReference type="ARBA" id="ARBA00022679"/>
    </source>
</evidence>
<keyword evidence="8 10" id="KW-0594">Phospholipid biosynthesis</keyword>
<reference evidence="11 12" key="1">
    <citation type="submission" date="2019-03" db="EMBL/GenBank/DDBJ databases">
        <title>Genomic Encyclopedia of Type Strains, Phase IV (KMG-IV): sequencing the most valuable type-strain genomes for metagenomic binning, comparative biology and taxonomic classification.</title>
        <authorList>
            <person name="Goeker M."/>
        </authorList>
    </citation>
    <scope>NUCLEOTIDE SEQUENCE [LARGE SCALE GENOMIC DNA]</scope>
    <source>
        <strain evidence="11 12">DSM 100048</strain>
    </source>
</reference>
<organism evidence="11 12">
    <name type="scientific">Paracandidimonas soli</name>
    <dbReference type="NCBI Taxonomy" id="1917182"/>
    <lineage>
        <taxon>Bacteria</taxon>
        <taxon>Pseudomonadati</taxon>
        <taxon>Pseudomonadota</taxon>
        <taxon>Betaproteobacteria</taxon>
        <taxon>Burkholderiales</taxon>
        <taxon>Alcaligenaceae</taxon>
        <taxon>Paracandidimonas</taxon>
    </lineage>
</organism>
<evidence type="ECO:0000256" key="8">
    <source>
        <dbReference type="ARBA" id="ARBA00023209"/>
    </source>
</evidence>
<dbReference type="PANTHER" id="PTHR30309">
    <property type="entry name" value="INNER MEMBRANE PROTEIN YGIH"/>
    <property type="match status" value="1"/>
</dbReference>
<keyword evidence="1 10" id="KW-1003">Cell membrane</keyword>
<accession>A0A4R3VCL1</accession>
<evidence type="ECO:0000256" key="4">
    <source>
        <dbReference type="ARBA" id="ARBA00022692"/>
    </source>
</evidence>
<dbReference type="GO" id="GO:0008654">
    <property type="term" value="P:phospholipid biosynthetic process"/>
    <property type="evidence" value="ECO:0007669"/>
    <property type="project" value="UniProtKB-UniRule"/>
</dbReference>
<keyword evidence="5 10" id="KW-1133">Transmembrane helix</keyword>
<keyword evidence="2 10" id="KW-0444">Lipid biosynthesis</keyword>
<evidence type="ECO:0000256" key="1">
    <source>
        <dbReference type="ARBA" id="ARBA00022475"/>
    </source>
</evidence>
<feature type="transmembrane region" description="Helical" evidence="10">
    <location>
        <begin position="120"/>
        <end position="142"/>
    </location>
</feature>
<feature type="transmembrane region" description="Helical" evidence="10">
    <location>
        <begin position="148"/>
        <end position="166"/>
    </location>
</feature>
<comment type="caution">
    <text evidence="11">The sequence shown here is derived from an EMBL/GenBank/DDBJ whole genome shotgun (WGS) entry which is preliminary data.</text>
</comment>
<keyword evidence="11" id="KW-0012">Acyltransferase</keyword>
<protein>
    <recommendedName>
        <fullName evidence="10">Glycerol-3-phosphate acyltransferase</fullName>
    </recommendedName>
    <alternativeName>
        <fullName evidence="10">Acyl-PO4 G3P acyltransferase</fullName>
    </alternativeName>
    <alternativeName>
        <fullName evidence="10">Acyl-phosphate--glycerol-3-phosphate acyltransferase</fullName>
    </alternativeName>
    <alternativeName>
        <fullName evidence="10">G3P acyltransferase</fullName>
        <shortName evidence="10">GPAT</shortName>
        <ecNumber evidence="10">2.3.1.275</ecNumber>
    </alternativeName>
    <alternativeName>
        <fullName evidence="10">Lysophosphatidic acid synthase</fullName>
        <shortName evidence="10">LPA synthase</shortName>
    </alternativeName>
</protein>
<keyword evidence="12" id="KW-1185">Reference proteome</keyword>
<dbReference type="HAMAP" id="MF_01043">
    <property type="entry name" value="PlsY"/>
    <property type="match status" value="1"/>
</dbReference>
<evidence type="ECO:0000313" key="11">
    <source>
        <dbReference type="EMBL" id="TCV01573.1"/>
    </source>
</evidence>
<keyword evidence="4 10" id="KW-0812">Transmembrane</keyword>
<keyword evidence="3 10" id="KW-0808">Transferase</keyword>
<evidence type="ECO:0000256" key="2">
    <source>
        <dbReference type="ARBA" id="ARBA00022516"/>
    </source>
</evidence>
<dbReference type="RefSeq" id="WP_132474208.1">
    <property type="nucleotide sequence ID" value="NZ_JBHRVM010000001.1"/>
</dbReference>
<dbReference type="EMBL" id="SMBX01000002">
    <property type="protein sequence ID" value="TCV01573.1"/>
    <property type="molecule type" value="Genomic_DNA"/>
</dbReference>
<keyword evidence="9 10" id="KW-1208">Phospholipid metabolism</keyword>
<evidence type="ECO:0000256" key="9">
    <source>
        <dbReference type="ARBA" id="ARBA00023264"/>
    </source>
</evidence>
<dbReference type="AlphaFoldDB" id="A0A4R3VCL1"/>
<dbReference type="NCBIfam" id="TIGR00023">
    <property type="entry name" value="glycerol-3-phosphate 1-O-acyltransferase PlsY"/>
    <property type="match status" value="1"/>
</dbReference>
<dbReference type="GO" id="GO:0043772">
    <property type="term" value="F:acyl-phosphate glycerol-3-phosphate acyltransferase activity"/>
    <property type="evidence" value="ECO:0007669"/>
    <property type="project" value="UniProtKB-UniRule"/>
</dbReference>
<dbReference type="InterPro" id="IPR003811">
    <property type="entry name" value="G3P_acylTferase_PlsY"/>
</dbReference>
<comment type="subcellular location">
    <subcellularLocation>
        <location evidence="10">Cell membrane</location>
        <topology evidence="10">Multi-pass membrane protein</topology>
    </subcellularLocation>
</comment>
<sequence>MTSSLSVLSGLVVVLLSYLAGSIPFAVVVSRLMGLKDPRTFGSGNPGATNVLRTGNKTAAILTLLGDMAKGLVAVCAAGYLQESQGLPDWVFPASALAVFLGHLYPLFLKFKGGKGVATALGVLLAISPWLGLATAATWLIVAYATRYSSLAALLAAVFAPLYHIFGSNVAWERDTSVTLAIFIISALLISRHGANIQRLLQGKESRIGEKKKTR</sequence>
<gene>
    <name evidence="10" type="primary">plsY</name>
    <name evidence="11" type="ORF">EV686_102286</name>
</gene>
<evidence type="ECO:0000256" key="10">
    <source>
        <dbReference type="HAMAP-Rule" id="MF_01043"/>
    </source>
</evidence>
<evidence type="ECO:0000256" key="6">
    <source>
        <dbReference type="ARBA" id="ARBA00023098"/>
    </source>
</evidence>
<comment type="pathway">
    <text evidence="10">Lipid metabolism; phospholipid metabolism.</text>
</comment>
<dbReference type="PANTHER" id="PTHR30309:SF0">
    <property type="entry name" value="GLYCEROL-3-PHOSPHATE ACYLTRANSFERASE-RELATED"/>
    <property type="match status" value="1"/>
</dbReference>
<dbReference type="OrthoDB" id="9777124at2"/>
<comment type="similarity">
    <text evidence="10">Belongs to the PlsY family.</text>
</comment>
<evidence type="ECO:0000256" key="5">
    <source>
        <dbReference type="ARBA" id="ARBA00022989"/>
    </source>
</evidence>
<feature type="transmembrane region" description="Helical" evidence="10">
    <location>
        <begin position="178"/>
        <end position="195"/>
    </location>
</feature>
<dbReference type="SMART" id="SM01207">
    <property type="entry name" value="G3P_acyltransf"/>
    <property type="match status" value="1"/>
</dbReference>
<keyword evidence="7 10" id="KW-0472">Membrane</keyword>